<feature type="chain" id="PRO_5040968975" evidence="1">
    <location>
        <begin position="30"/>
        <end position="200"/>
    </location>
</feature>
<comment type="caution">
    <text evidence="2">The sequence shown here is derived from an EMBL/GenBank/DDBJ whole genome shotgun (WGS) entry which is preliminary data.</text>
</comment>
<gene>
    <name evidence="2" type="ORF">TrRE_jg12762</name>
</gene>
<name>A0A9W7DUI7_9STRA</name>
<dbReference type="OrthoDB" id="10311244at2759"/>
<evidence type="ECO:0000313" key="2">
    <source>
        <dbReference type="EMBL" id="GMH56824.1"/>
    </source>
</evidence>
<evidence type="ECO:0000256" key="1">
    <source>
        <dbReference type="SAM" id="SignalP"/>
    </source>
</evidence>
<dbReference type="EMBL" id="BRXZ01002201">
    <property type="protein sequence ID" value="GMH56824.1"/>
    <property type="molecule type" value="Genomic_DNA"/>
</dbReference>
<dbReference type="AlphaFoldDB" id="A0A9W7DUI7"/>
<protein>
    <submittedName>
        <fullName evidence="2">Uncharacterized protein</fullName>
    </submittedName>
</protein>
<keyword evidence="1" id="KW-0732">Signal</keyword>
<sequence>MLKSASEKASGSVLAFLLLQLLLIGLVSALDNNKTTWCESFSVADATDCTDEAWTGVLKDMFSPDDTCPNSTRYVDAAIVRQESGQPLVDLQVSASGTDEPGCDTTWGRRFSDSTTVNPTISRVPGEGPCVRTTSFVSKVAPEDPLYEDAQAGALNFTLWLGSVKGSKVYKWNGVYNGQGGDMAGAYAPPSNCDNFWLYL</sequence>
<reference evidence="2" key="1">
    <citation type="submission" date="2022-07" db="EMBL/GenBank/DDBJ databases">
        <title>Genome analysis of Parmales, a sister group of diatoms, reveals the evolutionary specialization of diatoms from phago-mixotrophs to photoautotrophs.</title>
        <authorList>
            <person name="Ban H."/>
            <person name="Sato S."/>
            <person name="Yoshikawa S."/>
            <person name="Kazumasa Y."/>
            <person name="Nakamura Y."/>
            <person name="Ichinomiya M."/>
            <person name="Saitoh K."/>
            <person name="Sato N."/>
            <person name="Blanc-Mathieu R."/>
            <person name="Endo H."/>
            <person name="Kuwata A."/>
            <person name="Ogata H."/>
        </authorList>
    </citation>
    <scope>NUCLEOTIDE SEQUENCE</scope>
</reference>
<accession>A0A9W7DUI7</accession>
<organism evidence="2 3">
    <name type="scientific">Triparma retinervis</name>
    <dbReference type="NCBI Taxonomy" id="2557542"/>
    <lineage>
        <taxon>Eukaryota</taxon>
        <taxon>Sar</taxon>
        <taxon>Stramenopiles</taxon>
        <taxon>Ochrophyta</taxon>
        <taxon>Bolidophyceae</taxon>
        <taxon>Parmales</taxon>
        <taxon>Triparmaceae</taxon>
        <taxon>Triparma</taxon>
    </lineage>
</organism>
<feature type="signal peptide" evidence="1">
    <location>
        <begin position="1"/>
        <end position="29"/>
    </location>
</feature>
<proteinExistence type="predicted"/>
<dbReference type="Proteomes" id="UP001165082">
    <property type="component" value="Unassembled WGS sequence"/>
</dbReference>
<keyword evidence="3" id="KW-1185">Reference proteome</keyword>
<evidence type="ECO:0000313" key="3">
    <source>
        <dbReference type="Proteomes" id="UP001165082"/>
    </source>
</evidence>